<proteinExistence type="predicted"/>
<comment type="caution">
    <text evidence="1">The sequence shown here is derived from an EMBL/GenBank/DDBJ whole genome shotgun (WGS) entry which is preliminary data.</text>
</comment>
<organism evidence="1 2">
    <name type="scientific">Datura stramonium</name>
    <name type="common">Jimsonweed</name>
    <name type="synonym">Common thornapple</name>
    <dbReference type="NCBI Taxonomy" id="4076"/>
    <lineage>
        <taxon>Eukaryota</taxon>
        <taxon>Viridiplantae</taxon>
        <taxon>Streptophyta</taxon>
        <taxon>Embryophyta</taxon>
        <taxon>Tracheophyta</taxon>
        <taxon>Spermatophyta</taxon>
        <taxon>Magnoliopsida</taxon>
        <taxon>eudicotyledons</taxon>
        <taxon>Gunneridae</taxon>
        <taxon>Pentapetalae</taxon>
        <taxon>asterids</taxon>
        <taxon>lamiids</taxon>
        <taxon>Solanales</taxon>
        <taxon>Solanaceae</taxon>
        <taxon>Solanoideae</taxon>
        <taxon>Datureae</taxon>
        <taxon>Datura</taxon>
    </lineage>
</organism>
<evidence type="ECO:0000313" key="1">
    <source>
        <dbReference type="EMBL" id="MCD9639409.1"/>
    </source>
</evidence>
<evidence type="ECO:0000313" key="2">
    <source>
        <dbReference type="Proteomes" id="UP000823775"/>
    </source>
</evidence>
<sequence length="87" mass="9468">MKIVRGVGCGTTAVYHAKNLARATSGEARDQRHVTHACAHDGKGRQCTCTSQVCYTRHYCALKSGYAAHALRQRLCHAHSALLQCIS</sequence>
<dbReference type="EMBL" id="JACEIK010002906">
    <property type="protein sequence ID" value="MCD9639409.1"/>
    <property type="molecule type" value="Genomic_DNA"/>
</dbReference>
<gene>
    <name evidence="1" type="ORF">HAX54_023922</name>
</gene>
<keyword evidence="2" id="KW-1185">Reference proteome</keyword>
<protein>
    <submittedName>
        <fullName evidence="1">Uncharacterized protein</fullName>
    </submittedName>
</protein>
<name>A0ABS8UY98_DATST</name>
<feature type="non-terminal residue" evidence="1">
    <location>
        <position position="87"/>
    </location>
</feature>
<accession>A0ABS8UY98</accession>
<reference evidence="1 2" key="1">
    <citation type="journal article" date="2021" name="BMC Genomics">
        <title>Datura genome reveals duplications of psychoactive alkaloid biosynthetic genes and high mutation rate following tissue culture.</title>
        <authorList>
            <person name="Rajewski A."/>
            <person name="Carter-House D."/>
            <person name="Stajich J."/>
            <person name="Litt A."/>
        </authorList>
    </citation>
    <scope>NUCLEOTIDE SEQUENCE [LARGE SCALE GENOMIC DNA]</scope>
    <source>
        <strain evidence="1">AR-01</strain>
    </source>
</reference>
<dbReference type="Proteomes" id="UP000823775">
    <property type="component" value="Unassembled WGS sequence"/>
</dbReference>